<keyword evidence="2" id="KW-1133">Transmembrane helix</keyword>
<accession>A0A7H0HIC8</accession>
<evidence type="ECO:0000256" key="1">
    <source>
        <dbReference type="SAM" id="MobiDB-lite"/>
    </source>
</evidence>
<feature type="region of interest" description="Disordered" evidence="1">
    <location>
        <begin position="1"/>
        <end position="22"/>
    </location>
</feature>
<feature type="transmembrane region" description="Helical" evidence="2">
    <location>
        <begin position="27"/>
        <end position="47"/>
    </location>
</feature>
<name>A0A7H0HIC8_9BURK</name>
<evidence type="ECO:0000313" key="4">
    <source>
        <dbReference type="Proteomes" id="UP000516057"/>
    </source>
</evidence>
<evidence type="ECO:0000313" key="3">
    <source>
        <dbReference type="EMBL" id="QNP60294.1"/>
    </source>
</evidence>
<dbReference type="AlphaFoldDB" id="A0A7H0HIC8"/>
<reference evidence="3 4" key="1">
    <citation type="submission" date="2020-08" db="EMBL/GenBank/DDBJ databases">
        <title>Genome sequence of Acidovorax monticola KACC 19171T.</title>
        <authorList>
            <person name="Hyun D.-W."/>
            <person name="Bae J.-W."/>
        </authorList>
    </citation>
    <scope>NUCLEOTIDE SEQUENCE [LARGE SCALE GENOMIC DNA]</scope>
    <source>
        <strain evidence="3 4">KACC 19171</strain>
    </source>
</reference>
<gene>
    <name evidence="3" type="ORF">H9L24_05290</name>
</gene>
<protein>
    <submittedName>
        <fullName evidence="3">DUF1294 domain-containing protein</fullName>
    </submittedName>
</protein>
<organism evidence="3 4">
    <name type="scientific">Paenacidovorax monticola</name>
    <dbReference type="NCBI Taxonomy" id="1926868"/>
    <lineage>
        <taxon>Bacteria</taxon>
        <taxon>Pseudomonadati</taxon>
        <taxon>Pseudomonadota</taxon>
        <taxon>Betaproteobacteria</taxon>
        <taxon>Burkholderiales</taxon>
        <taxon>Comamonadaceae</taxon>
        <taxon>Paenacidovorax</taxon>
    </lineage>
</organism>
<dbReference type="Pfam" id="PF06961">
    <property type="entry name" value="DUF1294"/>
    <property type="match status" value="1"/>
</dbReference>
<dbReference type="EMBL" id="CP060790">
    <property type="protein sequence ID" value="QNP60294.1"/>
    <property type="molecule type" value="Genomic_DNA"/>
</dbReference>
<sequence length="147" mass="16325">MRRQGPAMRQGARRAERPPRAPRAARGAGLAYLLMLAWAGLIGWGLWMQRLPLWALAALAGVNLATLWSYAADKNAARGGGWRTPEKQLHLLALLGGWPAAWLAQQAMRHKSSKAAFRAVYWLTILAHCAALAGWVLWLRPRMLLNQ</sequence>
<keyword evidence="2" id="KW-0472">Membrane</keyword>
<dbReference type="Proteomes" id="UP000516057">
    <property type="component" value="Chromosome"/>
</dbReference>
<proteinExistence type="predicted"/>
<evidence type="ECO:0000256" key="2">
    <source>
        <dbReference type="SAM" id="Phobius"/>
    </source>
</evidence>
<dbReference type="InterPro" id="IPR010718">
    <property type="entry name" value="DUF1294"/>
</dbReference>
<feature type="transmembrane region" description="Helical" evidence="2">
    <location>
        <begin position="53"/>
        <end position="71"/>
    </location>
</feature>
<dbReference type="KEGG" id="amon:H9L24_05290"/>
<keyword evidence="4" id="KW-1185">Reference proteome</keyword>
<keyword evidence="2" id="KW-0812">Transmembrane</keyword>
<feature type="transmembrane region" description="Helical" evidence="2">
    <location>
        <begin position="120"/>
        <end position="139"/>
    </location>
</feature>